<dbReference type="OrthoDB" id="9770040at2"/>
<dbReference type="Proteomes" id="UP000199650">
    <property type="component" value="Unassembled WGS sequence"/>
</dbReference>
<dbReference type="Pfam" id="PF05940">
    <property type="entry name" value="NnrS"/>
    <property type="match status" value="1"/>
</dbReference>
<feature type="transmembrane region" description="Helical" evidence="1">
    <location>
        <begin position="54"/>
        <end position="78"/>
    </location>
</feature>
<gene>
    <name evidence="2" type="ORF">SAMN05444851_3359</name>
</gene>
<accession>A0A1I0RBS1</accession>
<feature type="transmembrane region" description="Helical" evidence="1">
    <location>
        <begin position="12"/>
        <end position="34"/>
    </location>
</feature>
<dbReference type="InterPro" id="IPR010266">
    <property type="entry name" value="NnrS"/>
</dbReference>
<keyword evidence="1" id="KW-1133">Transmembrane helix</keyword>
<feature type="transmembrane region" description="Helical" evidence="1">
    <location>
        <begin position="266"/>
        <end position="287"/>
    </location>
</feature>
<feature type="transmembrane region" description="Helical" evidence="1">
    <location>
        <begin position="325"/>
        <end position="346"/>
    </location>
</feature>
<protein>
    <submittedName>
        <fullName evidence="2">Uncharacterized protein involved in response to NO</fullName>
    </submittedName>
</protein>
<proteinExistence type="predicted"/>
<feature type="transmembrane region" description="Helical" evidence="1">
    <location>
        <begin position="294"/>
        <end position="313"/>
    </location>
</feature>
<keyword evidence="1" id="KW-0812">Transmembrane</keyword>
<feature type="transmembrane region" description="Helical" evidence="1">
    <location>
        <begin position="358"/>
        <end position="381"/>
    </location>
</feature>
<dbReference type="RefSeq" id="WP_091433676.1">
    <property type="nucleotide sequence ID" value="NZ_FOJB01000003.1"/>
</dbReference>
<feature type="transmembrane region" description="Helical" evidence="1">
    <location>
        <begin position="139"/>
        <end position="157"/>
    </location>
</feature>
<keyword evidence="3" id="KW-1185">Reference proteome</keyword>
<dbReference type="STRING" id="1173584.SAMN05444851_3359"/>
<sequence length="406" mass="43074">MANLFKRVFSEGFRAFFLAAAIWAILSGVMWELWLGAQASGGTAGLSDLSMPPHLWHAHEMLFGYAGAAVAGFFLTAVASGRGMIIGALAALWLAGRVVLWSSAALPPVLVAVVDLSFLAALVVRIAGQLRKRLNPQHAIFLVFLVTLLVANLLVHLEWAGVTLDTASAGLRVGLLALCGLIVVLGGRVTPGFIRNAMNRAGKPPETLPPHTPRLDRLAVLMAIALPWSVLIPMLAPVVALALAVIHGLRLSRWRPHWALRDPLLWSLFAAQFLMVIGFVLWAFAGWGIGDEVGALHVLGLGGIGGMTLAVMSRATLGHTGRAPIVPGIVAVGYGLMILSALTRWLAAELLYRWYDPLILLAGAAWIGAFTLFLVGMIPALTGPRVARAAPPPPPPTPPHMKSSAT</sequence>
<feature type="transmembrane region" description="Helical" evidence="1">
    <location>
        <begin position="218"/>
        <end position="246"/>
    </location>
</feature>
<evidence type="ECO:0000313" key="2">
    <source>
        <dbReference type="EMBL" id="SEW38110.1"/>
    </source>
</evidence>
<feature type="transmembrane region" description="Helical" evidence="1">
    <location>
        <begin position="85"/>
        <end position="103"/>
    </location>
</feature>
<evidence type="ECO:0000313" key="3">
    <source>
        <dbReference type="Proteomes" id="UP000199650"/>
    </source>
</evidence>
<reference evidence="2" key="1">
    <citation type="submission" date="2016-10" db="EMBL/GenBank/DDBJ databases">
        <authorList>
            <person name="de Groot N.N."/>
        </authorList>
    </citation>
    <scope>NUCLEOTIDE SEQUENCE [LARGE SCALE GENOMIC DNA]</scope>
    <source>
        <strain evidence="2">DSM 29439</strain>
    </source>
</reference>
<dbReference type="EMBL" id="FOJB01000003">
    <property type="protein sequence ID" value="SEW38110.1"/>
    <property type="molecule type" value="Genomic_DNA"/>
</dbReference>
<feature type="transmembrane region" description="Helical" evidence="1">
    <location>
        <begin position="169"/>
        <end position="190"/>
    </location>
</feature>
<keyword evidence="1" id="KW-0472">Membrane</keyword>
<evidence type="ECO:0000256" key="1">
    <source>
        <dbReference type="SAM" id="Phobius"/>
    </source>
</evidence>
<feature type="transmembrane region" description="Helical" evidence="1">
    <location>
        <begin position="109"/>
        <end position="127"/>
    </location>
</feature>
<dbReference type="AlphaFoldDB" id="A0A1I0RBS1"/>
<name>A0A1I0RBS1_9RHOB</name>
<organism evidence="2 3">
    <name type="scientific">Aliiroseovarius sediminilitoris</name>
    <dbReference type="NCBI Taxonomy" id="1173584"/>
    <lineage>
        <taxon>Bacteria</taxon>
        <taxon>Pseudomonadati</taxon>
        <taxon>Pseudomonadota</taxon>
        <taxon>Alphaproteobacteria</taxon>
        <taxon>Rhodobacterales</taxon>
        <taxon>Paracoccaceae</taxon>
        <taxon>Aliiroseovarius</taxon>
    </lineage>
</organism>